<sequence>MKLFAFTVLLASLALTRAAVNGPCTGGGLAAGTGVCISTSSCTAKGGTVHNNLCPNDPDNIKCCTKAPCTSASLGGGICRTTSTCTGNHYTISDLCPGPNNFKCCAPCAPGRKRGAGLTELEKRLPIC</sequence>
<name>A0AAV9ZS39_9AGAR</name>
<accession>A0AAV9ZS39</accession>
<dbReference type="AlphaFoldDB" id="A0AAV9ZS39"/>
<keyword evidence="1" id="KW-0732">Signal</keyword>
<dbReference type="EMBL" id="JAWWNJ010000115">
    <property type="protein sequence ID" value="KAK6991758.1"/>
    <property type="molecule type" value="Genomic_DNA"/>
</dbReference>
<dbReference type="Proteomes" id="UP001362999">
    <property type="component" value="Unassembled WGS sequence"/>
</dbReference>
<keyword evidence="3" id="KW-1185">Reference proteome</keyword>
<reference evidence="2 3" key="1">
    <citation type="journal article" date="2024" name="J Genomics">
        <title>Draft genome sequencing and assembly of Favolaschia claudopus CIRM-BRFM 2984 isolated from oak limbs.</title>
        <authorList>
            <person name="Navarro D."/>
            <person name="Drula E."/>
            <person name="Chaduli D."/>
            <person name="Cazenave R."/>
            <person name="Ahrendt S."/>
            <person name="Wang J."/>
            <person name="Lipzen A."/>
            <person name="Daum C."/>
            <person name="Barry K."/>
            <person name="Grigoriev I.V."/>
            <person name="Favel A."/>
            <person name="Rosso M.N."/>
            <person name="Martin F."/>
        </authorList>
    </citation>
    <scope>NUCLEOTIDE SEQUENCE [LARGE SCALE GENOMIC DNA]</scope>
    <source>
        <strain evidence="2 3">CIRM-BRFM 2984</strain>
    </source>
</reference>
<evidence type="ECO:0000313" key="3">
    <source>
        <dbReference type="Proteomes" id="UP001362999"/>
    </source>
</evidence>
<gene>
    <name evidence="2" type="ORF">R3P38DRAFT_228205</name>
</gene>
<proteinExistence type="predicted"/>
<feature type="chain" id="PRO_5043754414" evidence="1">
    <location>
        <begin position="19"/>
        <end position="128"/>
    </location>
</feature>
<evidence type="ECO:0000313" key="2">
    <source>
        <dbReference type="EMBL" id="KAK6991758.1"/>
    </source>
</evidence>
<protein>
    <submittedName>
        <fullName evidence="2">Glycoside hydrolase family 24 protein</fullName>
    </submittedName>
</protein>
<evidence type="ECO:0000256" key="1">
    <source>
        <dbReference type="SAM" id="SignalP"/>
    </source>
</evidence>
<dbReference type="GO" id="GO:0016787">
    <property type="term" value="F:hydrolase activity"/>
    <property type="evidence" value="ECO:0007669"/>
    <property type="project" value="UniProtKB-KW"/>
</dbReference>
<feature type="signal peptide" evidence="1">
    <location>
        <begin position="1"/>
        <end position="18"/>
    </location>
</feature>
<comment type="caution">
    <text evidence="2">The sequence shown here is derived from an EMBL/GenBank/DDBJ whole genome shotgun (WGS) entry which is preliminary data.</text>
</comment>
<organism evidence="2 3">
    <name type="scientific">Favolaschia claudopus</name>
    <dbReference type="NCBI Taxonomy" id="2862362"/>
    <lineage>
        <taxon>Eukaryota</taxon>
        <taxon>Fungi</taxon>
        <taxon>Dikarya</taxon>
        <taxon>Basidiomycota</taxon>
        <taxon>Agaricomycotina</taxon>
        <taxon>Agaricomycetes</taxon>
        <taxon>Agaricomycetidae</taxon>
        <taxon>Agaricales</taxon>
        <taxon>Marasmiineae</taxon>
        <taxon>Mycenaceae</taxon>
        <taxon>Favolaschia</taxon>
    </lineage>
</organism>
<keyword evidence="2" id="KW-0378">Hydrolase</keyword>